<dbReference type="Proteomes" id="UP000177026">
    <property type="component" value="Unassembled WGS sequence"/>
</dbReference>
<dbReference type="Gene3D" id="2.60.40.10">
    <property type="entry name" value="Immunoglobulins"/>
    <property type="match status" value="1"/>
</dbReference>
<accession>A0A1F7GHR7</accession>
<evidence type="ECO:0000256" key="1">
    <source>
        <dbReference type="ARBA" id="ARBA00010116"/>
    </source>
</evidence>
<dbReference type="SUPFAM" id="SSF49373">
    <property type="entry name" value="Invasin/intimin cell-adhesion fragments"/>
    <property type="match status" value="1"/>
</dbReference>
<dbReference type="InterPro" id="IPR003344">
    <property type="entry name" value="Big_1_dom"/>
</dbReference>
<organism evidence="3 4">
    <name type="scientific">Candidatus Roizmanbacteria bacterium RIFCSPHIGHO2_01_FULL_39_8</name>
    <dbReference type="NCBI Taxonomy" id="1802033"/>
    <lineage>
        <taxon>Bacteria</taxon>
        <taxon>Candidatus Roizmaniibacteriota</taxon>
    </lineage>
</organism>
<sequence>MDKKLVALLFLFFVAFGFFSAVTVFNKPITQFTRAKEEILPSASKSKIIGWPLTLKADGQTESTISVFVVSESDKPLTDKSVKLLSTLGQVKEQSVTTDGNGKAEFHLVSTTPGTAEIEAEVDPSIKVTQKVTIQFE</sequence>
<dbReference type="InterPro" id="IPR008964">
    <property type="entry name" value="Invasin/intimin_cell_adhesion"/>
</dbReference>
<evidence type="ECO:0000259" key="2">
    <source>
        <dbReference type="PROSITE" id="PS51127"/>
    </source>
</evidence>
<dbReference type="SMART" id="SM00634">
    <property type="entry name" value="BID_1"/>
    <property type="match status" value="1"/>
</dbReference>
<reference evidence="3 4" key="1">
    <citation type="journal article" date="2016" name="Nat. Commun.">
        <title>Thousands of microbial genomes shed light on interconnected biogeochemical processes in an aquifer system.</title>
        <authorList>
            <person name="Anantharaman K."/>
            <person name="Brown C.T."/>
            <person name="Hug L.A."/>
            <person name="Sharon I."/>
            <person name="Castelle C.J."/>
            <person name="Probst A.J."/>
            <person name="Thomas B.C."/>
            <person name="Singh A."/>
            <person name="Wilkins M.J."/>
            <person name="Karaoz U."/>
            <person name="Brodie E.L."/>
            <person name="Williams K.H."/>
            <person name="Hubbard S.S."/>
            <person name="Banfield J.F."/>
        </authorList>
    </citation>
    <scope>NUCLEOTIDE SEQUENCE [LARGE SCALE GENOMIC DNA]</scope>
</reference>
<proteinExistence type="inferred from homology"/>
<evidence type="ECO:0000313" key="3">
    <source>
        <dbReference type="EMBL" id="OGK18517.1"/>
    </source>
</evidence>
<protein>
    <recommendedName>
        <fullName evidence="2">Big-1 domain-containing protein</fullName>
    </recommendedName>
</protein>
<comment type="similarity">
    <text evidence="1">Belongs to the intimin/invasin family.</text>
</comment>
<dbReference type="AlphaFoldDB" id="A0A1F7GHR7"/>
<evidence type="ECO:0000313" key="4">
    <source>
        <dbReference type="Proteomes" id="UP000177026"/>
    </source>
</evidence>
<dbReference type="InterPro" id="IPR013783">
    <property type="entry name" value="Ig-like_fold"/>
</dbReference>
<name>A0A1F7GHR7_9BACT</name>
<gene>
    <name evidence="3" type="ORF">A2866_00900</name>
</gene>
<feature type="domain" description="Big-1" evidence="2">
    <location>
        <begin position="38"/>
        <end position="137"/>
    </location>
</feature>
<dbReference type="PROSITE" id="PS51127">
    <property type="entry name" value="BIG1"/>
    <property type="match status" value="1"/>
</dbReference>
<dbReference type="Pfam" id="PF02369">
    <property type="entry name" value="Big_1"/>
    <property type="match status" value="1"/>
</dbReference>
<comment type="caution">
    <text evidence="3">The sequence shown here is derived from an EMBL/GenBank/DDBJ whole genome shotgun (WGS) entry which is preliminary data.</text>
</comment>
<dbReference type="EMBL" id="MFZI01000069">
    <property type="protein sequence ID" value="OGK18517.1"/>
    <property type="molecule type" value="Genomic_DNA"/>
</dbReference>